<reference evidence="1 2" key="1">
    <citation type="submission" date="2019-03" db="EMBL/GenBank/DDBJ databases">
        <title>Single cell metagenomics reveals metabolic interactions within the superorganism composed of flagellate Streblomastix strix and complex community of Bacteroidetes bacteria on its surface.</title>
        <authorList>
            <person name="Treitli S.C."/>
            <person name="Kolisko M."/>
            <person name="Husnik F."/>
            <person name="Keeling P."/>
            <person name="Hampl V."/>
        </authorList>
    </citation>
    <scope>NUCLEOTIDE SEQUENCE [LARGE SCALE GENOMIC DNA]</scope>
    <source>
        <strain evidence="1">ST1C</strain>
    </source>
</reference>
<proteinExistence type="predicted"/>
<sequence length="41" mass="4766">MLSGQYKEYPNKGGLLFFYPPKSIRPTQIPRPKVLNLSEEQ</sequence>
<evidence type="ECO:0000313" key="2">
    <source>
        <dbReference type="Proteomes" id="UP000324800"/>
    </source>
</evidence>
<dbReference type="Proteomes" id="UP000324800">
    <property type="component" value="Unassembled WGS sequence"/>
</dbReference>
<accession>A0A5J4UYI3</accession>
<dbReference type="EMBL" id="SNRW01011330">
    <property type="protein sequence ID" value="KAA6375304.1"/>
    <property type="molecule type" value="Genomic_DNA"/>
</dbReference>
<comment type="caution">
    <text evidence="1">The sequence shown here is derived from an EMBL/GenBank/DDBJ whole genome shotgun (WGS) entry which is preliminary data.</text>
</comment>
<name>A0A5J4UYI3_9EUKA</name>
<evidence type="ECO:0000313" key="1">
    <source>
        <dbReference type="EMBL" id="KAA6375304.1"/>
    </source>
</evidence>
<organism evidence="1 2">
    <name type="scientific">Streblomastix strix</name>
    <dbReference type="NCBI Taxonomy" id="222440"/>
    <lineage>
        <taxon>Eukaryota</taxon>
        <taxon>Metamonada</taxon>
        <taxon>Preaxostyla</taxon>
        <taxon>Oxymonadida</taxon>
        <taxon>Streblomastigidae</taxon>
        <taxon>Streblomastix</taxon>
    </lineage>
</organism>
<protein>
    <submittedName>
        <fullName evidence="1">Uncharacterized protein</fullName>
    </submittedName>
</protein>
<gene>
    <name evidence="1" type="ORF">EZS28_029169</name>
</gene>
<dbReference type="AlphaFoldDB" id="A0A5J4UYI3"/>
<feature type="non-terminal residue" evidence="1">
    <location>
        <position position="41"/>
    </location>
</feature>